<evidence type="ECO:0000313" key="3">
    <source>
        <dbReference type="Proteomes" id="UP000183567"/>
    </source>
</evidence>
<sequence>MSNPICVFLESREQRLPIYHPFYLLVQETLQNVIHCPIISVYMANSILQNAQHPDEVAEKQRIEQIIHYLHNNCPTISGSDSPAMDSTFVDVRAYSGCSKGPKSMKFARKHVYIQKRLVDAWMRTLPAIQNRYHSFRLGSFYLLTFFIKLCLLRGLITVVKLTFISEDIDARDQTCDYPGSPHGSPCTFERFLWEWNGWLVKFRDSHLETRYEYIIYAIVFADSSCQVKITGNLKPRVENELTVLHLAAGDWTFPPAKDAPYELQKERIWDSPPTDNPKPRLIETTPWKSEEKAKPEGLFSFAAWFNRADDSVEEE</sequence>
<gene>
    <name evidence="2" type="ORF">AZE42_09405</name>
</gene>
<dbReference type="EMBL" id="LVVM01002663">
    <property type="protein sequence ID" value="OJA16297.1"/>
    <property type="molecule type" value="Genomic_DNA"/>
</dbReference>
<feature type="region of interest" description="Disordered" evidence="1">
    <location>
        <begin position="269"/>
        <end position="294"/>
    </location>
</feature>
<evidence type="ECO:0000313" key="2">
    <source>
        <dbReference type="EMBL" id="OJA16297.1"/>
    </source>
</evidence>
<protein>
    <submittedName>
        <fullName evidence="2">Uncharacterized protein</fullName>
    </submittedName>
</protein>
<dbReference type="AlphaFoldDB" id="A0A1J8QS72"/>
<comment type="caution">
    <text evidence="2">The sequence shown here is derived from an EMBL/GenBank/DDBJ whole genome shotgun (WGS) entry which is preliminary data.</text>
</comment>
<proteinExistence type="predicted"/>
<name>A0A1J8QS72_9AGAM</name>
<dbReference type="OrthoDB" id="2646832at2759"/>
<evidence type="ECO:0000256" key="1">
    <source>
        <dbReference type="SAM" id="MobiDB-lite"/>
    </source>
</evidence>
<dbReference type="Proteomes" id="UP000183567">
    <property type="component" value="Unassembled WGS sequence"/>
</dbReference>
<keyword evidence="3" id="KW-1185">Reference proteome</keyword>
<organism evidence="2 3">
    <name type="scientific">Rhizopogon vesiculosus</name>
    <dbReference type="NCBI Taxonomy" id="180088"/>
    <lineage>
        <taxon>Eukaryota</taxon>
        <taxon>Fungi</taxon>
        <taxon>Dikarya</taxon>
        <taxon>Basidiomycota</taxon>
        <taxon>Agaricomycotina</taxon>
        <taxon>Agaricomycetes</taxon>
        <taxon>Agaricomycetidae</taxon>
        <taxon>Boletales</taxon>
        <taxon>Suillineae</taxon>
        <taxon>Rhizopogonaceae</taxon>
        <taxon>Rhizopogon</taxon>
    </lineage>
</organism>
<reference evidence="2 3" key="1">
    <citation type="submission" date="2016-03" db="EMBL/GenBank/DDBJ databases">
        <title>Comparative genomics of the ectomycorrhizal sister species Rhizopogon vinicolor and Rhizopogon vesiculosus (Basidiomycota: Boletales) reveals a divergence of the mating type B locus.</title>
        <authorList>
            <person name="Mujic A.B."/>
            <person name="Kuo A."/>
            <person name="Tritt A."/>
            <person name="Lipzen A."/>
            <person name="Chen C."/>
            <person name="Johnson J."/>
            <person name="Sharma A."/>
            <person name="Barry K."/>
            <person name="Grigoriev I.V."/>
            <person name="Spatafora J.W."/>
        </authorList>
    </citation>
    <scope>NUCLEOTIDE SEQUENCE [LARGE SCALE GENOMIC DNA]</scope>
    <source>
        <strain evidence="2 3">AM-OR11-056</strain>
    </source>
</reference>
<accession>A0A1J8QS72</accession>